<dbReference type="WBParaSite" id="ES5_v2.g13383.t1">
    <property type="protein sequence ID" value="ES5_v2.g13383.t1"/>
    <property type="gene ID" value="ES5_v2.g13383"/>
</dbReference>
<dbReference type="Proteomes" id="UP000887579">
    <property type="component" value="Unplaced"/>
</dbReference>
<evidence type="ECO:0000313" key="2">
    <source>
        <dbReference type="WBParaSite" id="ES5_v2.g13383.t1"/>
    </source>
</evidence>
<name>A0AC34F820_9BILA</name>
<sequence>MSSKKKPESSESSESNDDTYEVEDIIADRYNRGTHEFRIRWLGFPPEADTWEPEASLDCPTILKAYMDKQRRRDERRKPKRSSKAKKRRASRSPSPDPAKVDEVSMDDVFDSAPKTPPELDFDEESDHTSIKVASKKNQSKEKPATPLIGSDKASSSKSKNARGDPGPSSSSSRSHKKRKSSKDNHKRGDSSNSSKAHKEKSTSPPKTSERSASSKKDKSGPDTALPETEKSTTKPTEKLTSAKDKTDETTKKSDAASHKNTTVSKDGSKTKSGSGHSSSAAKTVLPEKERSNKEIPVAQVLGQLLSNARKKSEANASNTPVHATVTSSEKEKSKDKSSSVNAPKKSVTPSSVVTSAEKAKTNVTDQAIPLATDPLSSTPPITSISHSRSASSASNVRINPEGKVKEVKIMLSKHVTLGISLLNRRPPSAHSGSSSAQPELVPISEILAKNPPIIKDELSELSGHFSSTSITLSSTDESGRKSSGTAQNISKSRQQYIHSGSSSSTPTVVNAAASDRPGSSRQSSRIEPTRAMPIVLEDPTRFQPPQPNVVIAMPPIVFEKAPERPFSSLEQPIRVSSTSSPTVNLHKCFEKDPTVFQYAQGILIHNVNCQKAGYVLAKLWKLRCPECTKKNLITDCTVEYVFCFFTVHSKHFLMIKLANRINELYCMETDQFRIACPMKYASFTALTREYFEGLGDLQMEIEEQKEIVHRSMQNGPLCIYLNGGTITNPEIFKLPIVIQTVREITKLFFMELTLAIGEFMCKQVDTSALYPFVMEYYENRDPMYTAVTKVGIEQNYEVMYTSLIPNPNPQP</sequence>
<protein>
    <submittedName>
        <fullName evidence="2">Chromo domain-containing protein</fullName>
    </submittedName>
</protein>
<reference evidence="2" key="1">
    <citation type="submission" date="2022-11" db="UniProtKB">
        <authorList>
            <consortium name="WormBaseParasite"/>
        </authorList>
    </citation>
    <scope>IDENTIFICATION</scope>
</reference>
<proteinExistence type="predicted"/>
<organism evidence="1 2">
    <name type="scientific">Panagrolaimus sp. ES5</name>
    <dbReference type="NCBI Taxonomy" id="591445"/>
    <lineage>
        <taxon>Eukaryota</taxon>
        <taxon>Metazoa</taxon>
        <taxon>Ecdysozoa</taxon>
        <taxon>Nematoda</taxon>
        <taxon>Chromadorea</taxon>
        <taxon>Rhabditida</taxon>
        <taxon>Tylenchina</taxon>
        <taxon>Panagrolaimomorpha</taxon>
        <taxon>Panagrolaimoidea</taxon>
        <taxon>Panagrolaimidae</taxon>
        <taxon>Panagrolaimus</taxon>
    </lineage>
</organism>
<accession>A0AC34F820</accession>
<evidence type="ECO:0000313" key="1">
    <source>
        <dbReference type="Proteomes" id="UP000887579"/>
    </source>
</evidence>